<keyword evidence="5" id="KW-0732">Signal</keyword>
<comment type="subcellular location">
    <subcellularLocation>
        <location evidence="1 7">Secreted</location>
    </subcellularLocation>
</comment>
<dbReference type="GO" id="GO:0010052">
    <property type="term" value="P:guard cell differentiation"/>
    <property type="evidence" value="ECO:0007669"/>
    <property type="project" value="UniProtKB-UniRule"/>
</dbReference>
<evidence type="ECO:0000256" key="2">
    <source>
        <dbReference type="ARBA" id="ARBA00008127"/>
    </source>
</evidence>
<evidence type="ECO:0000256" key="7">
    <source>
        <dbReference type="RuleBase" id="RU367102"/>
    </source>
</evidence>
<evidence type="ECO:0000256" key="6">
    <source>
        <dbReference type="ARBA" id="ARBA00023157"/>
    </source>
</evidence>
<keyword evidence="6" id="KW-1015">Disulfide bond</keyword>
<dbReference type="AlphaFoldDB" id="A0A6J5WDZ8"/>
<accession>A0A6J5WDZ8</accession>
<evidence type="ECO:0000256" key="4">
    <source>
        <dbReference type="ARBA" id="ARBA00022525"/>
    </source>
</evidence>
<dbReference type="Pfam" id="PF17181">
    <property type="entry name" value="EPF"/>
    <property type="match status" value="1"/>
</dbReference>
<dbReference type="InterPro" id="IPR039455">
    <property type="entry name" value="EPFL"/>
</dbReference>
<evidence type="ECO:0000313" key="8">
    <source>
        <dbReference type="EMBL" id="CAB4298285.1"/>
    </source>
</evidence>
<evidence type="ECO:0000256" key="3">
    <source>
        <dbReference type="ARBA" id="ARBA00022473"/>
    </source>
</evidence>
<evidence type="ECO:0000256" key="1">
    <source>
        <dbReference type="ARBA" id="ARBA00004613"/>
    </source>
</evidence>
<dbReference type="EMBL" id="CAEKKB010000001">
    <property type="protein sequence ID" value="CAB4298285.1"/>
    <property type="molecule type" value="Genomic_DNA"/>
</dbReference>
<evidence type="ECO:0000256" key="5">
    <source>
        <dbReference type="ARBA" id="ARBA00022729"/>
    </source>
</evidence>
<dbReference type="PANTHER" id="PTHR33109:SF60">
    <property type="entry name" value="EPIDERMAL PATTERNING FACTOR-LIKE PROTEIN 8"/>
    <property type="match status" value="1"/>
</dbReference>
<keyword evidence="9" id="KW-1185">Reference proteome</keyword>
<name>A0A6J5WDZ8_PRUAR</name>
<evidence type="ECO:0000313" key="9">
    <source>
        <dbReference type="Proteomes" id="UP000507245"/>
    </source>
</evidence>
<dbReference type="PANTHER" id="PTHR33109">
    <property type="entry name" value="EPIDERMAL PATTERNING FACTOR-LIKE PROTEIN 4"/>
    <property type="match status" value="1"/>
</dbReference>
<comment type="function">
    <text evidence="7">Controls stomatal patterning.</text>
</comment>
<dbReference type="OrthoDB" id="1874659at2759"/>
<organism evidence="8 9">
    <name type="scientific">Prunus armeniaca</name>
    <name type="common">Apricot</name>
    <name type="synonym">Armeniaca vulgaris</name>
    <dbReference type="NCBI Taxonomy" id="36596"/>
    <lineage>
        <taxon>Eukaryota</taxon>
        <taxon>Viridiplantae</taxon>
        <taxon>Streptophyta</taxon>
        <taxon>Embryophyta</taxon>
        <taxon>Tracheophyta</taxon>
        <taxon>Spermatophyta</taxon>
        <taxon>Magnoliopsida</taxon>
        <taxon>eudicotyledons</taxon>
        <taxon>Gunneridae</taxon>
        <taxon>Pentapetalae</taxon>
        <taxon>rosids</taxon>
        <taxon>fabids</taxon>
        <taxon>Rosales</taxon>
        <taxon>Rosaceae</taxon>
        <taxon>Amygdaloideae</taxon>
        <taxon>Amygdaleae</taxon>
        <taxon>Prunus</taxon>
    </lineage>
</organism>
<keyword evidence="4 7" id="KW-0964">Secreted</keyword>
<comment type="similarity">
    <text evidence="2 7">Belongs to the plant cysteine rich small secretory peptide family. Epidermal patterning factor subfamily.</text>
</comment>
<sequence length="63" mass="6914">MEMVLASSPPGCVNRCMGCTPCTPTLVVSPHPNNNLKAPNTNRRDGYYSLAWKCQCGDKLFQP</sequence>
<dbReference type="GO" id="GO:0005576">
    <property type="term" value="C:extracellular region"/>
    <property type="evidence" value="ECO:0007669"/>
    <property type="project" value="UniProtKB-SubCell"/>
</dbReference>
<gene>
    <name evidence="8" type="ORF">ORAREDHAP_LOCUS10564</name>
</gene>
<proteinExistence type="inferred from homology"/>
<dbReference type="Proteomes" id="UP000507245">
    <property type="component" value="Unassembled WGS sequence"/>
</dbReference>
<protein>
    <recommendedName>
        <fullName evidence="7">Epidermal patterning factor-like protein</fullName>
    </recommendedName>
</protein>
<keyword evidence="3 7" id="KW-0217">Developmental protein</keyword>
<reference evidence="9" key="1">
    <citation type="journal article" date="2020" name="Genome Biol.">
        <title>Gamete binning: chromosome-level and haplotype-resolved genome assembly enabled by high-throughput single-cell sequencing of gamete genomes.</title>
        <authorList>
            <person name="Campoy J.A."/>
            <person name="Sun H."/>
            <person name="Goel M."/>
            <person name="Jiao W.-B."/>
            <person name="Folz-Donahue K."/>
            <person name="Wang N."/>
            <person name="Rubio M."/>
            <person name="Liu C."/>
            <person name="Kukat C."/>
            <person name="Ruiz D."/>
            <person name="Huettel B."/>
            <person name="Schneeberger K."/>
        </authorList>
    </citation>
    <scope>NUCLEOTIDE SEQUENCE [LARGE SCALE GENOMIC DNA]</scope>
    <source>
        <strain evidence="9">cv. Rojo Pasion</strain>
    </source>
</reference>